<proteinExistence type="predicted"/>
<protein>
    <submittedName>
        <fullName evidence="1">Uncharacterized protein</fullName>
    </submittedName>
</protein>
<dbReference type="EMBL" id="CP108222">
    <property type="protein sequence ID" value="WTT22074.1"/>
    <property type="molecule type" value="Genomic_DNA"/>
</dbReference>
<evidence type="ECO:0000313" key="1">
    <source>
        <dbReference type="EMBL" id="WTT22074.1"/>
    </source>
</evidence>
<organism evidence="1">
    <name type="scientific">Streptomyces sp. NBC_00093</name>
    <dbReference type="NCBI Taxonomy" id="2975649"/>
    <lineage>
        <taxon>Bacteria</taxon>
        <taxon>Bacillati</taxon>
        <taxon>Actinomycetota</taxon>
        <taxon>Actinomycetes</taxon>
        <taxon>Kitasatosporales</taxon>
        <taxon>Streptomycetaceae</taxon>
        <taxon>Streptomyces</taxon>
    </lineage>
</organism>
<accession>A0AAU2ADQ8</accession>
<dbReference type="AlphaFoldDB" id="A0AAU2ADQ8"/>
<gene>
    <name evidence="1" type="ORF">OHA22_44355</name>
</gene>
<name>A0AAU2ADQ8_9ACTN</name>
<reference evidence="1" key="1">
    <citation type="submission" date="2022-10" db="EMBL/GenBank/DDBJ databases">
        <title>The complete genomes of actinobacterial strains from the NBC collection.</title>
        <authorList>
            <person name="Joergensen T.S."/>
            <person name="Alvarez Arevalo M."/>
            <person name="Sterndorff E.B."/>
            <person name="Faurdal D."/>
            <person name="Vuksanovic O."/>
            <person name="Mourched A.-S."/>
            <person name="Charusanti P."/>
            <person name="Shaw S."/>
            <person name="Blin K."/>
            <person name="Weber T."/>
        </authorList>
    </citation>
    <scope>NUCLEOTIDE SEQUENCE</scope>
    <source>
        <strain evidence="1">NBC_00093</strain>
    </source>
</reference>
<sequence>MGRKKIGKPRRSRPAATCCELRQLAPPGSCYEEWFGVPAGTTAEDFATDPRLDGDCLDFVERITRLAVPYQRQVPMAAVLLDMAMDSGYLPLKQGDGATLLPLDEAGSAFRGNADGADPADLRESIHRLHAHGALLVEEVEDAVCVRTVARRPANPGDPWVFTDEIDTDDDGPKACLPHAAMQDMSMEQFAVFAYLRGCLAEGVEGTPEDFATLGDWDAFDDIPLAFAEVRASGWLDNRGCSACPQGQLCTRGATDDRTR</sequence>